<feature type="domain" description="ELP1 first N-terminal beta-propeller" evidence="9">
    <location>
        <begin position="1"/>
        <end position="385"/>
    </location>
</feature>
<keyword evidence="15" id="KW-1185">Reference proteome</keyword>
<evidence type="ECO:0000259" key="13">
    <source>
        <dbReference type="Pfam" id="PF23936"/>
    </source>
</evidence>
<keyword evidence="4" id="KW-0819">tRNA processing</keyword>
<keyword evidence="14" id="KW-0251">Elongation factor</keyword>
<dbReference type="OrthoDB" id="40048at2759"/>
<keyword evidence="6" id="KW-0539">Nucleus</keyword>
<dbReference type="Gene3D" id="2.130.10.10">
    <property type="entry name" value="YVTN repeat-like/Quinoprotein amine dehydrogenase"/>
    <property type="match status" value="1"/>
</dbReference>
<feature type="compositionally biased region" description="Basic residues" evidence="8">
    <location>
        <begin position="1183"/>
        <end position="1195"/>
    </location>
</feature>
<dbReference type="EMBL" id="ML179041">
    <property type="protein sequence ID" value="THV06651.1"/>
    <property type="molecule type" value="Genomic_DNA"/>
</dbReference>
<keyword evidence="14" id="KW-0648">Protein biosynthesis</keyword>
<dbReference type="GO" id="GO:0002926">
    <property type="term" value="P:tRNA wobble base 5-methoxycarbonylmethyl-2-thiouridinylation"/>
    <property type="evidence" value="ECO:0007669"/>
    <property type="project" value="TreeGrafter"/>
</dbReference>
<dbReference type="PANTHER" id="PTHR12747">
    <property type="entry name" value="ELONGATOR COMPLEX PROTEIN 1"/>
    <property type="match status" value="1"/>
</dbReference>
<evidence type="ECO:0000256" key="2">
    <source>
        <dbReference type="ARBA" id="ARBA00006086"/>
    </source>
</evidence>
<name>A0A4S8MUK9_DENBC</name>
<comment type="subcellular location">
    <subcellularLocation>
        <location evidence="6">Cytoplasm</location>
    </subcellularLocation>
    <subcellularLocation>
        <location evidence="6">Nucleus</location>
    </subcellularLocation>
</comment>
<dbReference type="GO" id="GO:0005829">
    <property type="term" value="C:cytosol"/>
    <property type="evidence" value="ECO:0007669"/>
    <property type="project" value="TreeGrafter"/>
</dbReference>
<dbReference type="UniPathway" id="UPA00988"/>
<dbReference type="InterPro" id="IPR015943">
    <property type="entry name" value="WD40/YVTN_repeat-like_dom_sf"/>
</dbReference>
<sequence length="1335" mass="148763">MRNLSLASIKTIPLGPSANLCCTTIDLDQNALYAASERVTPDGEVGVELWKIEGDSEIESDPQLFSMFSTMASAQDLSCSQVISLKAIPDCQGLVVITRGGDITMVSLESEEPMPEVQGSVEDGILAASWSPDDSLLALVTGVGKLILMTSTFDVLSEAPIDTLDFGEDAPINVGWGSKQTQFHGSLGKTAAQAPSNILVGSSPDDDHLPRIHWRGDGAYFVVSSLTPEAAGRVHRILRVYDRQGALQSTSEAVSGLEHSLSWRPSGNLIASTQRFGFEGGGAGRAGRHDLVFFERNGLRHGEFELRPADMAVGQSADKKWGYRVKEVGWSSDSNVLSIWIERDEGDLVQLWTIGNYHWYLKQEISASSKSSKPVHFTSVEWHPEKALQMILTTSSEVIYRSFAWETTISPSKPPIDSGLVSVADGAKLLLTPFRTQNVPPPMSSLELSLASSVTRLLPSASRIPVSTCFTVKSDSLGILWEEGSLEIWSLHTRLGAGRGKVLDPQVIYSGNITDPEHAREVTFRQMQLLDKSERGNISAVLLGSGSQGKDVLVISTFDGEKIVETTSLDMQSLNGRLLGSDSENDNTVIAWQGPKGDIFEVDPASGVIAPINRFSELCFVAQQISSINNPSIYVGLADNGKLYVTAQGKSCRTLATNATSFTVASGYLIYTTGTHEVIFSPLKALPDLLIVDDHGSLKDIPTDWEKRRVERGSRIVVSVPSAMSLVLQMPRGNLETINPRPLVLEVVRQDLDAGQYRKAFLSCRKHRIDLNFLVEHDQTGFLENLSAFVEQVHEVDHINLFLTNVGRGSQPPETITKICDTLREELEKRDLKTYVNSILTAHVVKTPPDHESGLSLLLRLRETEPTLVEDAVKYIIFLVDADKLFDTALGMYDFSLVLLIAQHSQKDPREYLPFLRELRALDKYHQRFRIDDHLKRHVSALQNLSLAGPSYFDEAIEYVERYQLYDSALSIWKGTPQYKSILDVYGTWLFERKEFRQAASVFVEAENTQKAIISYERSLDWQDLFDLALRLETPQEDIVEIGYRVSEELTSKKRYSEAARVLLDYVKDVRTAVITLVQGNEFSEARRIITLNHVPELLEDVIHPGALESRAQISEDLSEMKEQIRKQLNRIRELRVKKVEDPDEFYGVEDTALHDVDVMTDVSMAPTAFTRYTVAPSTASRMSKRSSRSKRKMERKVGSGRKGTVDEEEYLLKSVSKLVGRFSATRDEGSKLLPHLLQFTPEHRDEGLAMQRELADFETELKAAVEEIWAVTPPLGDGSINSTENAPTRDSWAARMEEAEKNRRINPVERVPKPEMSGDRGDWKLRLFEFLGQS</sequence>
<feature type="region of interest" description="Disordered" evidence="8">
    <location>
        <begin position="1179"/>
        <end position="1203"/>
    </location>
</feature>
<dbReference type="InterPro" id="IPR056167">
    <property type="entry name" value="A-sol_ELP1"/>
</dbReference>
<proteinExistence type="inferred from homology"/>
<feature type="domain" description="ELP1 alpha-solenoid" evidence="12">
    <location>
        <begin position="814"/>
        <end position="919"/>
    </location>
</feature>
<dbReference type="SUPFAM" id="SSF69322">
    <property type="entry name" value="Tricorn protease domain 2"/>
    <property type="match status" value="1"/>
</dbReference>
<evidence type="ECO:0000313" key="15">
    <source>
        <dbReference type="Proteomes" id="UP000297245"/>
    </source>
</evidence>
<dbReference type="Pfam" id="PF23936">
    <property type="entry name" value="HB_ELP1"/>
    <property type="match status" value="1"/>
</dbReference>
<feature type="coiled-coil region" evidence="7">
    <location>
        <begin position="1111"/>
        <end position="1138"/>
    </location>
</feature>
<dbReference type="GO" id="GO:0000049">
    <property type="term" value="F:tRNA binding"/>
    <property type="evidence" value="ECO:0007669"/>
    <property type="project" value="TreeGrafter"/>
</dbReference>
<evidence type="ECO:0000256" key="5">
    <source>
        <dbReference type="ARBA" id="ARBA00029535"/>
    </source>
</evidence>
<protein>
    <recommendedName>
        <fullName evidence="5 6">Elongator complex protein 1</fullName>
    </recommendedName>
</protein>
<dbReference type="PANTHER" id="PTHR12747:SF0">
    <property type="entry name" value="ELONGATOR COMPLEX PROTEIN 1"/>
    <property type="match status" value="1"/>
</dbReference>
<organism evidence="14 15">
    <name type="scientific">Dendrothele bispora (strain CBS 962.96)</name>
    <dbReference type="NCBI Taxonomy" id="1314807"/>
    <lineage>
        <taxon>Eukaryota</taxon>
        <taxon>Fungi</taxon>
        <taxon>Dikarya</taxon>
        <taxon>Basidiomycota</taxon>
        <taxon>Agaricomycotina</taxon>
        <taxon>Agaricomycetes</taxon>
        <taxon>Agaricomycetidae</taxon>
        <taxon>Agaricales</taxon>
        <taxon>Agaricales incertae sedis</taxon>
        <taxon>Dendrothele</taxon>
    </lineage>
</organism>
<accession>A0A4S8MUK9</accession>
<evidence type="ECO:0000256" key="3">
    <source>
        <dbReference type="ARBA" id="ARBA00022490"/>
    </source>
</evidence>
<keyword evidence="7" id="KW-0175">Coiled coil</keyword>
<dbReference type="InterPro" id="IPR056166">
    <property type="entry name" value="TPR_ELP1"/>
</dbReference>
<evidence type="ECO:0000256" key="4">
    <source>
        <dbReference type="ARBA" id="ARBA00022694"/>
    </source>
</evidence>
<evidence type="ECO:0000259" key="12">
    <source>
        <dbReference type="Pfam" id="PF23925"/>
    </source>
</evidence>
<dbReference type="InterPro" id="IPR056164">
    <property type="entry name" value="Beta-prop_ELP1_1st"/>
</dbReference>
<evidence type="ECO:0000256" key="8">
    <source>
        <dbReference type="SAM" id="MobiDB-lite"/>
    </source>
</evidence>
<feature type="domain" description="ELP1 TPR" evidence="11">
    <location>
        <begin position="927"/>
        <end position="1088"/>
    </location>
</feature>
<dbReference type="PIRSF" id="PIRSF017233">
    <property type="entry name" value="IKAP"/>
    <property type="match status" value="1"/>
</dbReference>
<keyword evidence="3 6" id="KW-0963">Cytoplasm</keyword>
<dbReference type="Pfam" id="PF23925">
    <property type="entry name" value="A-sol_ELP1"/>
    <property type="match status" value="2"/>
</dbReference>
<feature type="domain" description="ELP1 three-helical bundle" evidence="13">
    <location>
        <begin position="1098"/>
        <end position="1269"/>
    </location>
</feature>
<dbReference type="GO" id="GO:0005634">
    <property type="term" value="C:nucleus"/>
    <property type="evidence" value="ECO:0007669"/>
    <property type="project" value="UniProtKB-SubCell"/>
</dbReference>
<dbReference type="Proteomes" id="UP000297245">
    <property type="component" value="Unassembled WGS sequence"/>
</dbReference>
<dbReference type="Pfam" id="PF04762">
    <property type="entry name" value="Beta-prop_ELP1_1st"/>
    <property type="match status" value="1"/>
</dbReference>
<evidence type="ECO:0000256" key="1">
    <source>
        <dbReference type="ARBA" id="ARBA00005043"/>
    </source>
</evidence>
<dbReference type="InterPro" id="IPR056169">
    <property type="entry name" value="HB_ELP1"/>
</dbReference>
<comment type="function">
    <text evidence="6">Component of the elongator complex which is required for multiple tRNA modifications, including mcm5U (5-methoxycarbonylmethyl uridine), mcm5s2U (5-methoxycarbonylmethyl-2-thiouridine), and ncm5U (5-carbamoylmethyl uridine). The elongator complex catalyzes formation of carboxymethyluridine in the wobble base at position 34 in tRNAs.</text>
</comment>
<evidence type="ECO:0000259" key="10">
    <source>
        <dbReference type="Pfam" id="PF23797"/>
    </source>
</evidence>
<dbReference type="InterPro" id="IPR056165">
    <property type="entry name" value="Beta-prop_ELP1_2nd"/>
</dbReference>
<feature type="domain" description="ELP1 N-terminal second beta-propeller" evidence="10">
    <location>
        <begin position="423"/>
        <end position="717"/>
    </location>
</feature>
<dbReference type="Pfam" id="PF23878">
    <property type="entry name" value="TPR_ELP1"/>
    <property type="match status" value="1"/>
</dbReference>
<evidence type="ECO:0000313" key="14">
    <source>
        <dbReference type="EMBL" id="THV06651.1"/>
    </source>
</evidence>
<dbReference type="GO" id="GO:0033588">
    <property type="term" value="C:elongator holoenzyme complex"/>
    <property type="evidence" value="ECO:0007669"/>
    <property type="project" value="InterPro"/>
</dbReference>
<evidence type="ECO:0000259" key="11">
    <source>
        <dbReference type="Pfam" id="PF23878"/>
    </source>
</evidence>
<reference evidence="14 15" key="1">
    <citation type="journal article" date="2019" name="Nat. Ecol. Evol.">
        <title>Megaphylogeny resolves global patterns of mushroom evolution.</title>
        <authorList>
            <person name="Varga T."/>
            <person name="Krizsan K."/>
            <person name="Foldi C."/>
            <person name="Dima B."/>
            <person name="Sanchez-Garcia M."/>
            <person name="Sanchez-Ramirez S."/>
            <person name="Szollosi G.J."/>
            <person name="Szarkandi J.G."/>
            <person name="Papp V."/>
            <person name="Albert L."/>
            <person name="Andreopoulos W."/>
            <person name="Angelini C."/>
            <person name="Antonin V."/>
            <person name="Barry K.W."/>
            <person name="Bougher N.L."/>
            <person name="Buchanan P."/>
            <person name="Buyck B."/>
            <person name="Bense V."/>
            <person name="Catcheside P."/>
            <person name="Chovatia M."/>
            <person name="Cooper J."/>
            <person name="Damon W."/>
            <person name="Desjardin D."/>
            <person name="Finy P."/>
            <person name="Geml J."/>
            <person name="Haridas S."/>
            <person name="Hughes K."/>
            <person name="Justo A."/>
            <person name="Karasinski D."/>
            <person name="Kautmanova I."/>
            <person name="Kiss B."/>
            <person name="Kocsube S."/>
            <person name="Kotiranta H."/>
            <person name="LaButti K.M."/>
            <person name="Lechner B.E."/>
            <person name="Liimatainen K."/>
            <person name="Lipzen A."/>
            <person name="Lukacs Z."/>
            <person name="Mihaltcheva S."/>
            <person name="Morgado L.N."/>
            <person name="Niskanen T."/>
            <person name="Noordeloos M.E."/>
            <person name="Ohm R.A."/>
            <person name="Ortiz-Santana B."/>
            <person name="Ovrebo C."/>
            <person name="Racz N."/>
            <person name="Riley R."/>
            <person name="Savchenko A."/>
            <person name="Shiryaev A."/>
            <person name="Soop K."/>
            <person name="Spirin V."/>
            <person name="Szebenyi C."/>
            <person name="Tomsovsky M."/>
            <person name="Tulloss R.E."/>
            <person name="Uehling J."/>
            <person name="Grigoriev I.V."/>
            <person name="Vagvolgyi C."/>
            <person name="Papp T."/>
            <person name="Martin F.M."/>
            <person name="Miettinen O."/>
            <person name="Hibbett D.S."/>
            <person name="Nagy L.G."/>
        </authorList>
    </citation>
    <scope>NUCLEOTIDE SEQUENCE [LARGE SCALE GENOMIC DNA]</scope>
    <source>
        <strain evidence="14 15">CBS 962.96</strain>
    </source>
</reference>
<gene>
    <name evidence="14" type="ORF">K435DRAFT_773014</name>
</gene>
<dbReference type="Pfam" id="PF23797">
    <property type="entry name" value="Beta-prop_ELP1_2nd"/>
    <property type="match status" value="1"/>
</dbReference>
<evidence type="ECO:0000256" key="6">
    <source>
        <dbReference type="PIRNR" id="PIRNR017233"/>
    </source>
</evidence>
<feature type="domain" description="ELP1 alpha-solenoid" evidence="12">
    <location>
        <begin position="741"/>
        <end position="806"/>
    </location>
</feature>
<dbReference type="GO" id="GO:0003746">
    <property type="term" value="F:translation elongation factor activity"/>
    <property type="evidence" value="ECO:0007669"/>
    <property type="project" value="UniProtKB-KW"/>
</dbReference>
<comment type="similarity">
    <text evidence="2 6">Belongs to the ELP1/IKA1 family.</text>
</comment>
<evidence type="ECO:0000256" key="7">
    <source>
        <dbReference type="SAM" id="Coils"/>
    </source>
</evidence>
<comment type="pathway">
    <text evidence="1">tRNA modification; 5-methoxycarbonylmethyl-2-thiouridine-tRNA biosynthesis.</text>
</comment>
<evidence type="ECO:0000259" key="9">
    <source>
        <dbReference type="Pfam" id="PF04762"/>
    </source>
</evidence>
<dbReference type="InterPro" id="IPR006849">
    <property type="entry name" value="Elp1"/>
</dbReference>